<gene>
    <name evidence="1" type="ordered locus">A1C_03115</name>
</gene>
<accession>A8GND4</accession>
<dbReference type="SUPFAM" id="SSF56954">
    <property type="entry name" value="Outer membrane efflux proteins (OEP)"/>
    <property type="match status" value="1"/>
</dbReference>
<name>A8GND4_RICAH</name>
<dbReference type="STRING" id="293614.A1C_03115"/>
<dbReference type="Gene3D" id="2.20.200.10">
    <property type="entry name" value="Outer membrane efflux proteins (OEP)"/>
    <property type="match status" value="1"/>
</dbReference>
<dbReference type="Gene3D" id="1.20.1600.10">
    <property type="entry name" value="Outer membrane efflux proteins (OEP)"/>
    <property type="match status" value="1"/>
</dbReference>
<organism evidence="1 2">
    <name type="scientific">Rickettsia akari (strain Hartford)</name>
    <dbReference type="NCBI Taxonomy" id="293614"/>
    <lineage>
        <taxon>Bacteria</taxon>
        <taxon>Pseudomonadati</taxon>
        <taxon>Pseudomonadota</taxon>
        <taxon>Alphaproteobacteria</taxon>
        <taxon>Rickettsiales</taxon>
        <taxon>Rickettsiaceae</taxon>
        <taxon>Rickettsieae</taxon>
        <taxon>Rickettsia</taxon>
        <taxon>spotted fever group</taxon>
    </lineage>
</organism>
<dbReference type="HOGENOM" id="CLU_1979877_0_0_5"/>
<dbReference type="RefSeq" id="WP_012149542.1">
    <property type="nucleotide sequence ID" value="NC_009881.1"/>
</dbReference>
<reference evidence="1" key="1">
    <citation type="submission" date="2007-09" db="EMBL/GenBank/DDBJ databases">
        <title>Complete Genome Sequence of Rickettsia akari.</title>
        <authorList>
            <person name="Madan A."/>
            <person name="Fahey J."/>
            <person name="Helton E."/>
            <person name="Ketteman M."/>
            <person name="Madan A."/>
            <person name="Rodrigues S."/>
            <person name="Sanchez A."/>
            <person name="Whiting M."/>
            <person name="Dasch G."/>
            <person name="Eremeeva M."/>
        </authorList>
    </citation>
    <scope>NUCLEOTIDE SEQUENCE</scope>
    <source>
        <strain evidence="1">Hartford</strain>
    </source>
</reference>
<dbReference type="Proteomes" id="UP000006830">
    <property type="component" value="Chromosome"/>
</dbReference>
<protein>
    <submittedName>
        <fullName evidence="1">Uncharacterized protein</fullName>
    </submittedName>
</protein>
<proteinExistence type="predicted"/>
<dbReference type="KEGG" id="rak:A1C_03115"/>
<evidence type="ECO:0000313" key="1">
    <source>
        <dbReference type="EMBL" id="ABV74909.1"/>
    </source>
</evidence>
<dbReference type="eggNOG" id="COG1538">
    <property type="taxonomic scope" value="Bacteria"/>
</dbReference>
<dbReference type="AlphaFoldDB" id="A8GND4"/>
<evidence type="ECO:0000313" key="2">
    <source>
        <dbReference type="Proteomes" id="UP000006830"/>
    </source>
</evidence>
<dbReference type="EMBL" id="CP000847">
    <property type="protein sequence ID" value="ABV74909.1"/>
    <property type="molecule type" value="Genomic_DNA"/>
</dbReference>
<sequence>MINLDYFPALPVLPKILPSELLGQRLDIKAAEQNLLAADANLKAIKATYFMQISLTGLLGLGSNKLNTLFTHLSETGCKLWMLYRLNKHQVIIFGPQNEASLTSIFKRADQRYKRSNIRLLNSAYR</sequence>
<keyword evidence="2" id="KW-1185">Reference proteome</keyword>